<sequence>MGHAPEIARETQYAAELLPLDLADFASVQACAAALAGAPVDVLVCNAGATQPAYRTTTDGWEHALQVNHLAPALLTLLLLPGLLQAAQAHGCDARAVYVTSELHHHAHLAPAVCAALGVLRALNERGNFPASAARGGWYYETKMFNIMFTRSLTAHLAPSTPLVATSVNPGLCRTRIRRDLPGALRAATGVLGALLGRSAEQGARLVLHAAVGPDGKDGAHVRFLSGQYVSGGAVSEPSDFVVGREGWEVAERVWRETVDILAEVAPEVRGIAEAYFVEEE</sequence>
<evidence type="ECO:0000313" key="3">
    <source>
        <dbReference type="EMBL" id="GJF00666.1"/>
    </source>
</evidence>
<evidence type="ECO:0000256" key="2">
    <source>
        <dbReference type="ARBA" id="ARBA00023002"/>
    </source>
</evidence>
<dbReference type="SUPFAM" id="SSF51735">
    <property type="entry name" value="NAD(P)-binding Rossmann-fold domains"/>
    <property type="match status" value="1"/>
</dbReference>
<dbReference type="Gene3D" id="3.40.50.720">
    <property type="entry name" value="NAD(P)-binding Rossmann-like Domain"/>
    <property type="match status" value="1"/>
</dbReference>
<name>A0A9P3GYD3_9APHY</name>
<keyword evidence="2" id="KW-0560">Oxidoreductase</keyword>
<dbReference type="Proteomes" id="UP000703269">
    <property type="component" value="Unassembled WGS sequence"/>
</dbReference>
<dbReference type="Pfam" id="PF00106">
    <property type="entry name" value="adh_short"/>
    <property type="match status" value="1"/>
</dbReference>
<dbReference type="InterPro" id="IPR036291">
    <property type="entry name" value="NAD(P)-bd_dom_sf"/>
</dbReference>
<dbReference type="OrthoDB" id="542013at2759"/>
<evidence type="ECO:0000256" key="1">
    <source>
        <dbReference type="ARBA" id="ARBA00006484"/>
    </source>
</evidence>
<dbReference type="PANTHER" id="PTHR24320:SF148">
    <property type="entry name" value="NAD(P)-BINDING ROSSMANN-FOLD SUPERFAMILY PROTEIN"/>
    <property type="match status" value="1"/>
</dbReference>
<accession>A0A9P3GYD3</accession>
<dbReference type="AlphaFoldDB" id="A0A9P3GYD3"/>
<reference evidence="3 4" key="1">
    <citation type="submission" date="2021-08" db="EMBL/GenBank/DDBJ databases">
        <title>Draft Genome Sequence of Phanerochaete sordida strain YK-624.</title>
        <authorList>
            <person name="Mori T."/>
            <person name="Dohra H."/>
            <person name="Suzuki T."/>
            <person name="Kawagishi H."/>
            <person name="Hirai H."/>
        </authorList>
    </citation>
    <scope>NUCLEOTIDE SEQUENCE [LARGE SCALE GENOMIC DNA]</scope>
    <source>
        <strain evidence="3 4">YK-624</strain>
    </source>
</reference>
<dbReference type="PANTHER" id="PTHR24320">
    <property type="entry name" value="RETINOL DEHYDROGENASE"/>
    <property type="match status" value="1"/>
</dbReference>
<organism evidence="3 4">
    <name type="scientific">Phanerochaete sordida</name>
    <dbReference type="NCBI Taxonomy" id="48140"/>
    <lineage>
        <taxon>Eukaryota</taxon>
        <taxon>Fungi</taxon>
        <taxon>Dikarya</taxon>
        <taxon>Basidiomycota</taxon>
        <taxon>Agaricomycotina</taxon>
        <taxon>Agaricomycetes</taxon>
        <taxon>Polyporales</taxon>
        <taxon>Phanerochaetaceae</taxon>
        <taxon>Phanerochaete</taxon>
    </lineage>
</organism>
<gene>
    <name evidence="3" type="ORF">PsYK624_169620</name>
</gene>
<dbReference type="GO" id="GO:0016491">
    <property type="term" value="F:oxidoreductase activity"/>
    <property type="evidence" value="ECO:0007669"/>
    <property type="project" value="UniProtKB-KW"/>
</dbReference>
<protein>
    <submittedName>
        <fullName evidence="3">NAD(P)-binding protein</fullName>
    </submittedName>
</protein>
<keyword evidence="4" id="KW-1185">Reference proteome</keyword>
<proteinExistence type="inferred from homology"/>
<dbReference type="InterPro" id="IPR002347">
    <property type="entry name" value="SDR_fam"/>
</dbReference>
<comment type="caution">
    <text evidence="3">The sequence shown here is derived from an EMBL/GenBank/DDBJ whole genome shotgun (WGS) entry which is preliminary data.</text>
</comment>
<evidence type="ECO:0000313" key="4">
    <source>
        <dbReference type="Proteomes" id="UP000703269"/>
    </source>
</evidence>
<comment type="similarity">
    <text evidence="1">Belongs to the short-chain dehydrogenases/reductases (SDR) family.</text>
</comment>
<dbReference type="EMBL" id="BPQB01000181">
    <property type="protein sequence ID" value="GJF00666.1"/>
    <property type="molecule type" value="Genomic_DNA"/>
</dbReference>